<dbReference type="AlphaFoldDB" id="A0ABC9TX31"/>
<dbReference type="Proteomes" id="UP000016491">
    <property type="component" value="Unassembled WGS sequence"/>
</dbReference>
<proteinExistence type="predicted"/>
<dbReference type="InterPro" id="IPR029044">
    <property type="entry name" value="Nucleotide-diphossugar_trans"/>
</dbReference>
<dbReference type="InterPro" id="IPR001173">
    <property type="entry name" value="Glyco_trans_2-like"/>
</dbReference>
<dbReference type="EMBL" id="AWSU01000196">
    <property type="protein sequence ID" value="ERI76567.1"/>
    <property type="molecule type" value="Genomic_DNA"/>
</dbReference>
<evidence type="ECO:0000313" key="2">
    <source>
        <dbReference type="EMBL" id="ERI76567.1"/>
    </source>
</evidence>
<reference evidence="2 3" key="1">
    <citation type="submission" date="2013-07" db="EMBL/GenBank/DDBJ databases">
        <authorList>
            <person name="Weinstock G."/>
            <person name="Sodergren E."/>
            <person name="Wylie T."/>
            <person name="Fulton L."/>
            <person name="Fulton R."/>
            <person name="Fronick C."/>
            <person name="O'Laughlin M."/>
            <person name="Godfrey J."/>
            <person name="Miner T."/>
            <person name="Herter B."/>
            <person name="Appelbaum E."/>
            <person name="Cordes M."/>
            <person name="Lek S."/>
            <person name="Wollam A."/>
            <person name="Pepin K.H."/>
            <person name="Palsikar V.B."/>
            <person name="Mitreva M."/>
            <person name="Wilson R.K."/>
        </authorList>
    </citation>
    <scope>NUCLEOTIDE SEQUENCE [LARGE SCALE GENOMIC DNA]</scope>
    <source>
        <strain evidence="2 3">ATCC 14940</strain>
    </source>
</reference>
<dbReference type="Pfam" id="PF00535">
    <property type="entry name" value="Glycos_transf_2"/>
    <property type="match status" value="1"/>
</dbReference>
<evidence type="ECO:0000313" key="3">
    <source>
        <dbReference type="Proteomes" id="UP000016491"/>
    </source>
</evidence>
<feature type="domain" description="Glycosyltransferase 2-like" evidence="1">
    <location>
        <begin position="14"/>
        <end position="157"/>
    </location>
</feature>
<name>A0ABC9TX31_CLOSY</name>
<sequence length="265" mass="30910">MGVYGMEQNFGLISIIMAAYNAENTIEKAVMSVMAQTYTQFELIIINDCSTDKTLSIIKKFEEFDKRIFLINNSYNRGVSYSRRYGLEKARGEWIAILDSDDAWAADKLEKQIRLQKEKNADLVYTGSAFMDSSGNSIEWYLHVPPEIGYRKLLKQNLISNSSALVRKELYMQYYASGDNMHEDFAIWLRILKTGRKAYGIDEPLLIYRFMRKSKSGNKLIAAKMNWNTYRYIGLDVVSRMYYMIWYMFNGLKKYITLNNEVAKV</sequence>
<protein>
    <submittedName>
        <fullName evidence="2">Glycosyltransferase, group 2 family protein</fullName>
    </submittedName>
</protein>
<dbReference type="GO" id="GO:0016758">
    <property type="term" value="F:hexosyltransferase activity"/>
    <property type="evidence" value="ECO:0007669"/>
    <property type="project" value="UniProtKB-ARBA"/>
</dbReference>
<organism evidence="2 3">
    <name type="scientific">[Clostridium] symbiosum ATCC 14940</name>
    <dbReference type="NCBI Taxonomy" id="411472"/>
    <lineage>
        <taxon>Bacteria</taxon>
        <taxon>Bacillati</taxon>
        <taxon>Bacillota</taxon>
        <taxon>Clostridia</taxon>
        <taxon>Lachnospirales</taxon>
        <taxon>Lachnospiraceae</taxon>
        <taxon>Otoolea</taxon>
    </lineage>
</organism>
<comment type="caution">
    <text evidence="2">The sequence shown here is derived from an EMBL/GenBank/DDBJ whole genome shotgun (WGS) entry which is preliminary data.</text>
</comment>
<dbReference type="Gene3D" id="3.90.550.10">
    <property type="entry name" value="Spore Coat Polysaccharide Biosynthesis Protein SpsA, Chain A"/>
    <property type="match status" value="1"/>
</dbReference>
<dbReference type="PANTHER" id="PTHR22916">
    <property type="entry name" value="GLYCOSYLTRANSFERASE"/>
    <property type="match status" value="1"/>
</dbReference>
<dbReference type="PANTHER" id="PTHR22916:SF3">
    <property type="entry name" value="UDP-GLCNAC:BETAGAL BETA-1,3-N-ACETYLGLUCOSAMINYLTRANSFERASE-LIKE PROTEIN 1"/>
    <property type="match status" value="1"/>
</dbReference>
<dbReference type="SUPFAM" id="SSF53448">
    <property type="entry name" value="Nucleotide-diphospho-sugar transferases"/>
    <property type="match status" value="1"/>
</dbReference>
<gene>
    <name evidence="2" type="ORF">CLOSYM_02522</name>
</gene>
<accession>A0ABC9TX31</accession>
<evidence type="ECO:0000259" key="1">
    <source>
        <dbReference type="Pfam" id="PF00535"/>
    </source>
</evidence>